<evidence type="ECO:0000313" key="3">
    <source>
        <dbReference type="Proteomes" id="UP000284706"/>
    </source>
</evidence>
<comment type="caution">
    <text evidence="2">The sequence shown here is derived from an EMBL/GenBank/DDBJ whole genome shotgun (WGS) entry which is preliminary data.</text>
</comment>
<dbReference type="OrthoDB" id="3032033at2759"/>
<dbReference type="AlphaFoldDB" id="A0A409YLN4"/>
<dbReference type="EMBL" id="NHYE01000685">
    <property type="protein sequence ID" value="PPR03971.1"/>
    <property type="molecule type" value="Genomic_DNA"/>
</dbReference>
<keyword evidence="3" id="KW-1185">Reference proteome</keyword>
<sequence length="1255" mass="140444">MQTLKKMSSAIFNPHKPTEAHFEKFRLITALLAALPDEKLPSPYREDQPGVKIPSEQKQELDIVRSLATVCVTDPAGVVTFTVTPGSKFLPELEITAVATPAEKPETRNAVSEPSQKWSFMACQNPRKIGNSQAAGGKDSGKTLEFQTTTAPPGLKERSTDQEIEEYLQRNYYELPGERSFQSHLWMLDRLLLMTNKTIQQQAEILKKFIVGNCYEKMAARVLPIVADPFFDALNRVTTFDYEHIQEVGPQNQHDEAFFNLLPTLAAWNVFPGIDLAALINSRSYSRETCQAFHLALVRLLTNYQASLAKLKGHKKAIRSAEVTISSSETKIQKISEAKSALKLQKKKNYSPEAIQKAHRDKKSALAIIESERKNFETEVPSVFLSGHALHLLSKSTTLEIHFRIIEAYLLQKHRHHQEAVTIATAAAVDDDGSEEGAEASNSIEEMRVVLDALKARLEVAGYEFESDTASPPPLWRTYKGWVALLSNHFDAADLLVNYVRNRRPQKISWQILATVTPPNSFAKWEALVDTILPIDSKVDPGVKTVNARIRDHLAQASDSGVGTTQEVCRALAEALKLYSAGHEAASRLAKVELDKAAALLDKDLKFKEQIETVNSHIDPKQPAQSDLIRELTRIYSMASFYERFTIFTKDKPEFNGTVHCEAFLCSLHDHRGVDIFGVNNDIRAKLKEHSRIIGVSKHCCPVCYYLLYLLTGKKWEDRNDCIFRRQIEGGSRQTIVLPVMGFLLGTYFSMQQKSWRVDTSYFGYFYPVDNDSSMRMADLRYQARTHININLKILLCFAPSSTYQVVSRFANHHTAPGPGCMITIKKNRDASEYRLESLIPQPATQLNQSAESKVADRLKGGGRWRIASKNGGIRVAGPHIYRLKLRLKVLVGMGKHSSFLFTSACTCPLTTMLVHPPVKANDKADEVVDVGSLLALVSLPLLQQTLLELLPIPQSKTVEARFDLIRQPPYDSLRCGSRRERGAACMGGARIQGGKEAGDGGMRGRRPLGVHSVPAAFLFLFSALLPHHTLDFDPHLDFTLAGDTRPHPTARIQHPAASTPVWVSGYDEKEGRVAARSRKAAEPSVVSCTTLVFPKNVLDFRFRGQVYIVWLGLARTVDAMKDARSCHINPDHDAPPVYHARALYRVCYARRKWTQSAQSINFEIEAQARLRHVFPSGEVPKHFASKAHSLIPLDTDFGLDQFPSRSAIFWFGGIGRAALYETMKQKQSQRAHQALSQTLLNRVRGEGYQGYQAA</sequence>
<organism evidence="2 3">
    <name type="scientific">Gymnopilus dilepis</name>
    <dbReference type="NCBI Taxonomy" id="231916"/>
    <lineage>
        <taxon>Eukaryota</taxon>
        <taxon>Fungi</taxon>
        <taxon>Dikarya</taxon>
        <taxon>Basidiomycota</taxon>
        <taxon>Agaricomycotina</taxon>
        <taxon>Agaricomycetes</taxon>
        <taxon>Agaricomycetidae</taxon>
        <taxon>Agaricales</taxon>
        <taxon>Agaricineae</taxon>
        <taxon>Hymenogastraceae</taxon>
        <taxon>Gymnopilus</taxon>
    </lineage>
</organism>
<proteinExistence type="predicted"/>
<name>A0A409YLN4_9AGAR</name>
<accession>A0A409YLN4</accession>
<dbReference type="InParanoid" id="A0A409YLN4"/>
<evidence type="ECO:0000313" key="2">
    <source>
        <dbReference type="EMBL" id="PPR03971.1"/>
    </source>
</evidence>
<reference evidence="2 3" key="1">
    <citation type="journal article" date="2018" name="Evol. Lett.">
        <title>Horizontal gene cluster transfer increased hallucinogenic mushroom diversity.</title>
        <authorList>
            <person name="Reynolds H.T."/>
            <person name="Vijayakumar V."/>
            <person name="Gluck-Thaler E."/>
            <person name="Korotkin H.B."/>
            <person name="Matheny P.B."/>
            <person name="Slot J.C."/>
        </authorList>
    </citation>
    <scope>NUCLEOTIDE SEQUENCE [LARGE SCALE GENOMIC DNA]</scope>
    <source>
        <strain evidence="2 3">SRW20</strain>
    </source>
</reference>
<evidence type="ECO:0000256" key="1">
    <source>
        <dbReference type="SAM" id="MobiDB-lite"/>
    </source>
</evidence>
<feature type="region of interest" description="Disordered" evidence="1">
    <location>
        <begin position="129"/>
        <end position="160"/>
    </location>
</feature>
<gene>
    <name evidence="2" type="ORF">CVT26_001074</name>
</gene>
<dbReference type="STRING" id="231916.A0A409YLN4"/>
<protein>
    <submittedName>
        <fullName evidence="2">Uncharacterized protein</fullName>
    </submittedName>
</protein>
<dbReference type="Proteomes" id="UP000284706">
    <property type="component" value="Unassembled WGS sequence"/>
</dbReference>